<keyword evidence="2" id="KW-1185">Reference proteome</keyword>
<gene>
    <name evidence="1" type="ORF">NFRAN_0883</name>
</gene>
<evidence type="ECO:0000313" key="1">
    <source>
        <dbReference type="EMBL" id="VFJ13205.1"/>
    </source>
</evidence>
<organism evidence="1 2">
    <name type="scientific">Candidatus Nitrosocosmicus franklandianus</name>
    <dbReference type="NCBI Taxonomy" id="1798806"/>
    <lineage>
        <taxon>Archaea</taxon>
        <taxon>Nitrososphaerota</taxon>
        <taxon>Nitrososphaeria</taxon>
        <taxon>Nitrososphaerales</taxon>
        <taxon>Nitrososphaeraceae</taxon>
        <taxon>Candidatus Nitrosocosmicus</taxon>
    </lineage>
</organism>
<name>A0A484IB05_9ARCH</name>
<dbReference type="EMBL" id="LR216287">
    <property type="protein sequence ID" value="VFJ13205.1"/>
    <property type="molecule type" value="Genomic_DNA"/>
</dbReference>
<protein>
    <submittedName>
        <fullName evidence="1">Uncharacterized protein</fullName>
    </submittedName>
</protein>
<sequence length="215" mass="24905">MIVVQQLNELSGNAFTYGNLILLYCKFDMDNLFRSDDNGVVDSDRKLSYDSLPDFVKARVTLCVDTFNLIMKSKPDKFYTTVILITDPIFNNIIRDHLIIEGISGQYIEQDNTSKTIESVINNVVNRVRSLANPPAIYFVGSVWQKEVFDSIVNSKLKNKFKIFFEGALDHRSYELIEKDKFIEEPKKSSTYYKHKLTNKAIDTLLNYIFSNKRK</sequence>
<dbReference type="Proteomes" id="UP000294299">
    <property type="component" value="Chromosome NFRAN"/>
</dbReference>
<reference evidence="1 2" key="1">
    <citation type="submission" date="2019-02" db="EMBL/GenBank/DDBJ databases">
        <authorList>
            <person name="Lehtovirta-Morley E L."/>
        </authorList>
    </citation>
    <scope>NUCLEOTIDE SEQUENCE [LARGE SCALE GENOMIC DNA]</scope>
    <source>
        <strain evidence="1">NFRAN1</strain>
    </source>
</reference>
<dbReference type="AlphaFoldDB" id="A0A484IB05"/>
<evidence type="ECO:0000313" key="2">
    <source>
        <dbReference type="Proteomes" id="UP000294299"/>
    </source>
</evidence>
<proteinExistence type="predicted"/>
<dbReference type="KEGG" id="nfn:NFRAN_0883"/>
<accession>A0A484IB05</accession>